<protein>
    <recommendedName>
        <fullName evidence="7">Casein kinase I</fullName>
        <ecNumber evidence="1">2.7.11.1</ecNumber>
    </recommendedName>
</protein>
<dbReference type="FunFam" id="1.10.510.10:FF:000596">
    <property type="entry name" value="CK1 family protein kinase"/>
    <property type="match status" value="1"/>
</dbReference>
<evidence type="ECO:0000256" key="9">
    <source>
        <dbReference type="RuleBase" id="RU000304"/>
    </source>
</evidence>
<keyword evidence="2 9" id="KW-0723">Serine/threonine-protein kinase</keyword>
<dbReference type="InterPro" id="IPR017441">
    <property type="entry name" value="Protein_kinase_ATP_BS"/>
</dbReference>
<dbReference type="PROSITE" id="PS00108">
    <property type="entry name" value="PROTEIN_KINASE_ST"/>
    <property type="match status" value="1"/>
</dbReference>
<feature type="domain" description="Protein kinase" evidence="11">
    <location>
        <begin position="10"/>
        <end position="279"/>
    </location>
</feature>
<dbReference type="PANTHER" id="PTHR11909">
    <property type="entry name" value="CASEIN KINASE-RELATED"/>
    <property type="match status" value="1"/>
</dbReference>
<dbReference type="InterPro" id="IPR008271">
    <property type="entry name" value="Ser/Thr_kinase_AS"/>
</dbReference>
<name>A0AAU9IKV4_9CILI</name>
<dbReference type="PROSITE" id="PS00107">
    <property type="entry name" value="PROTEIN_KINASE_ATP"/>
    <property type="match status" value="1"/>
</dbReference>
<comment type="caution">
    <text evidence="12">The sequence shown here is derived from an EMBL/GenBank/DDBJ whole genome shotgun (WGS) entry which is preliminary data.</text>
</comment>
<keyword evidence="4 8" id="KW-0547">Nucleotide-binding</keyword>
<keyword evidence="3" id="KW-0808">Transferase</keyword>
<dbReference type="FunFam" id="3.30.200.20:FF:000538">
    <property type="entry name" value="Putative Casein kinase I"/>
    <property type="match status" value="1"/>
</dbReference>
<feature type="binding site" evidence="8">
    <location>
        <position position="39"/>
    </location>
    <ligand>
        <name>ATP</name>
        <dbReference type="ChEBI" id="CHEBI:30616"/>
    </ligand>
</feature>
<dbReference type="GO" id="GO:0004674">
    <property type="term" value="F:protein serine/threonine kinase activity"/>
    <property type="evidence" value="ECO:0007669"/>
    <property type="project" value="UniProtKB-KW"/>
</dbReference>
<evidence type="ECO:0000256" key="5">
    <source>
        <dbReference type="ARBA" id="ARBA00022777"/>
    </source>
</evidence>
<dbReference type="InterPro" id="IPR050235">
    <property type="entry name" value="CK1_Ser-Thr_kinase"/>
</dbReference>
<dbReference type="Pfam" id="PF00069">
    <property type="entry name" value="Pkinase"/>
    <property type="match status" value="1"/>
</dbReference>
<proteinExistence type="inferred from homology"/>
<dbReference type="SMART" id="SM00220">
    <property type="entry name" value="S_TKc"/>
    <property type="match status" value="1"/>
</dbReference>
<evidence type="ECO:0000313" key="13">
    <source>
        <dbReference type="Proteomes" id="UP001162131"/>
    </source>
</evidence>
<organism evidence="12 13">
    <name type="scientific">Blepharisma stoltei</name>
    <dbReference type="NCBI Taxonomy" id="1481888"/>
    <lineage>
        <taxon>Eukaryota</taxon>
        <taxon>Sar</taxon>
        <taxon>Alveolata</taxon>
        <taxon>Ciliophora</taxon>
        <taxon>Postciliodesmatophora</taxon>
        <taxon>Heterotrichea</taxon>
        <taxon>Heterotrichida</taxon>
        <taxon>Blepharismidae</taxon>
        <taxon>Blepharisma</taxon>
    </lineage>
</organism>
<evidence type="ECO:0000256" key="10">
    <source>
        <dbReference type="SAM" id="MobiDB-lite"/>
    </source>
</evidence>
<keyword evidence="13" id="KW-1185">Reference proteome</keyword>
<accession>A0AAU9IKV4</accession>
<dbReference type="AlphaFoldDB" id="A0AAU9IKV4"/>
<evidence type="ECO:0000256" key="8">
    <source>
        <dbReference type="PROSITE-ProRule" id="PRU10141"/>
    </source>
</evidence>
<dbReference type="InterPro" id="IPR011009">
    <property type="entry name" value="Kinase-like_dom_sf"/>
</dbReference>
<dbReference type="GO" id="GO:0005524">
    <property type="term" value="F:ATP binding"/>
    <property type="evidence" value="ECO:0007669"/>
    <property type="project" value="UniProtKB-UniRule"/>
</dbReference>
<keyword evidence="6 8" id="KW-0067">ATP-binding</keyword>
<evidence type="ECO:0000259" key="11">
    <source>
        <dbReference type="PROSITE" id="PS50011"/>
    </source>
</evidence>
<evidence type="ECO:0000313" key="12">
    <source>
        <dbReference type="EMBL" id="CAG9314688.1"/>
    </source>
</evidence>
<keyword evidence="5" id="KW-0418">Kinase</keyword>
<dbReference type="Proteomes" id="UP001162131">
    <property type="component" value="Unassembled WGS sequence"/>
</dbReference>
<evidence type="ECO:0000256" key="4">
    <source>
        <dbReference type="ARBA" id="ARBA00022741"/>
    </source>
</evidence>
<sequence>MIDIRVGGKYRLGKKIGGGSFGEIYLGTNIQTNEEVAIKLESLSSKHPQLIWESKTLKMIQGSPGIPLIFWSGVEGTYNVMVMELLGPSLEDMFNLYKKKFTLKTVLMIAEQMLFRIEYLHSKNFIHRDVKPDNFLIGLGSRSNIIFLIDFGLSKKYRDQKTSRHIPYNENRSLTGTARYASVNSHMGIEQSRRDDLESIGYVIIYLLKGSLPWQGVAAQAKQDKYKKIMERKMNTPIESLCRGCPPELAMYIQYCKGLKFEDRPDYTYLRRILKEAFAREGFQNDLIFDWNMSSFRRGSHHRSVKEEEDVKLPPLDRAANREGTAISRNHYAVKKSSSQKITEKSRDLKRQKTRCEIF</sequence>
<dbReference type="PROSITE" id="PS50011">
    <property type="entry name" value="PROTEIN_KINASE_DOM"/>
    <property type="match status" value="1"/>
</dbReference>
<evidence type="ECO:0000256" key="3">
    <source>
        <dbReference type="ARBA" id="ARBA00022679"/>
    </source>
</evidence>
<dbReference type="InterPro" id="IPR000719">
    <property type="entry name" value="Prot_kinase_dom"/>
</dbReference>
<reference evidence="12" key="1">
    <citation type="submission" date="2021-09" db="EMBL/GenBank/DDBJ databases">
        <authorList>
            <consortium name="AG Swart"/>
            <person name="Singh M."/>
            <person name="Singh A."/>
            <person name="Seah K."/>
            <person name="Emmerich C."/>
        </authorList>
    </citation>
    <scope>NUCLEOTIDE SEQUENCE</scope>
    <source>
        <strain evidence="12">ATCC30299</strain>
    </source>
</reference>
<comment type="similarity">
    <text evidence="9">Belongs to the protein kinase superfamily.</text>
</comment>
<dbReference type="EMBL" id="CAJZBQ010000012">
    <property type="protein sequence ID" value="CAG9314688.1"/>
    <property type="molecule type" value="Genomic_DNA"/>
</dbReference>
<gene>
    <name evidence="12" type="ORF">BSTOLATCC_MIC11686</name>
</gene>
<evidence type="ECO:0000256" key="6">
    <source>
        <dbReference type="ARBA" id="ARBA00022840"/>
    </source>
</evidence>
<evidence type="ECO:0000256" key="2">
    <source>
        <dbReference type="ARBA" id="ARBA00022527"/>
    </source>
</evidence>
<evidence type="ECO:0000256" key="1">
    <source>
        <dbReference type="ARBA" id="ARBA00012513"/>
    </source>
</evidence>
<dbReference type="EC" id="2.7.11.1" evidence="1"/>
<dbReference type="SUPFAM" id="SSF56112">
    <property type="entry name" value="Protein kinase-like (PK-like)"/>
    <property type="match status" value="1"/>
</dbReference>
<dbReference type="Gene3D" id="1.10.510.10">
    <property type="entry name" value="Transferase(Phosphotransferase) domain 1"/>
    <property type="match status" value="1"/>
</dbReference>
<feature type="region of interest" description="Disordered" evidence="10">
    <location>
        <begin position="303"/>
        <end position="328"/>
    </location>
</feature>
<evidence type="ECO:0000256" key="7">
    <source>
        <dbReference type="ARBA" id="ARBA00023860"/>
    </source>
</evidence>